<organism evidence="5 6">
    <name type="scientific">Nocardiopsis sediminis</name>
    <dbReference type="NCBI Taxonomy" id="1778267"/>
    <lineage>
        <taxon>Bacteria</taxon>
        <taxon>Bacillati</taxon>
        <taxon>Actinomycetota</taxon>
        <taxon>Actinomycetes</taxon>
        <taxon>Streptosporangiales</taxon>
        <taxon>Nocardiopsidaceae</taxon>
        <taxon>Nocardiopsis</taxon>
    </lineage>
</organism>
<sequence>MGSYTARRGARTGAALWRVRSDGPEQPVAPDGAMDLMWFQGRLVVAGPDTRAMVAQTRPGAVTWGLRLAPGVAPALLGVPAHELTDRRVDLSDLVAPPGHDARWFEDDAADALERVFIALWARADPERSALRTAASLDRAAREGLSVREAAERHGLPERSLHRLSDRLFGYGLKTLTRIHRFQHAAHMARAGLPLSEAAARAGYADQAHFNRESKRLTGRTPAALARAA</sequence>
<dbReference type="InterPro" id="IPR018060">
    <property type="entry name" value="HTH_AraC"/>
</dbReference>
<dbReference type="InterPro" id="IPR009057">
    <property type="entry name" value="Homeodomain-like_sf"/>
</dbReference>
<dbReference type="SMART" id="SM00342">
    <property type="entry name" value="HTH_ARAC"/>
    <property type="match status" value="1"/>
</dbReference>
<dbReference type="PANTHER" id="PTHR46796:SF15">
    <property type="entry name" value="BLL1074 PROTEIN"/>
    <property type="match status" value="1"/>
</dbReference>
<protein>
    <submittedName>
        <fullName evidence="5">Helix-turn-helix domain-containing protein</fullName>
    </submittedName>
</protein>
<dbReference type="PANTHER" id="PTHR46796">
    <property type="entry name" value="HTH-TYPE TRANSCRIPTIONAL ACTIVATOR RHAS-RELATED"/>
    <property type="match status" value="1"/>
</dbReference>
<evidence type="ECO:0000256" key="3">
    <source>
        <dbReference type="ARBA" id="ARBA00023163"/>
    </source>
</evidence>
<name>A0ABV8FPR2_9ACTN</name>
<keyword evidence="1" id="KW-0805">Transcription regulation</keyword>
<dbReference type="PROSITE" id="PS01124">
    <property type="entry name" value="HTH_ARAC_FAMILY_2"/>
    <property type="match status" value="1"/>
</dbReference>
<gene>
    <name evidence="5" type="ORF">ACFOVU_12335</name>
</gene>
<comment type="caution">
    <text evidence="5">The sequence shown here is derived from an EMBL/GenBank/DDBJ whole genome shotgun (WGS) entry which is preliminary data.</text>
</comment>
<reference evidence="6" key="1">
    <citation type="journal article" date="2019" name="Int. J. Syst. Evol. Microbiol.">
        <title>The Global Catalogue of Microorganisms (GCM) 10K type strain sequencing project: providing services to taxonomists for standard genome sequencing and annotation.</title>
        <authorList>
            <consortium name="The Broad Institute Genomics Platform"/>
            <consortium name="The Broad Institute Genome Sequencing Center for Infectious Disease"/>
            <person name="Wu L."/>
            <person name="Ma J."/>
        </authorList>
    </citation>
    <scope>NUCLEOTIDE SEQUENCE [LARGE SCALE GENOMIC DNA]</scope>
    <source>
        <strain evidence="6">TBRC 1826</strain>
    </source>
</reference>
<feature type="domain" description="HTH araC/xylS-type" evidence="4">
    <location>
        <begin position="131"/>
        <end position="228"/>
    </location>
</feature>
<keyword evidence="3" id="KW-0804">Transcription</keyword>
<dbReference type="Gene3D" id="1.10.10.60">
    <property type="entry name" value="Homeodomain-like"/>
    <property type="match status" value="1"/>
</dbReference>
<dbReference type="RefSeq" id="WP_378533018.1">
    <property type="nucleotide sequence ID" value="NZ_JBHSBH010000008.1"/>
</dbReference>
<evidence type="ECO:0000259" key="4">
    <source>
        <dbReference type="PROSITE" id="PS01124"/>
    </source>
</evidence>
<accession>A0ABV8FPR2</accession>
<dbReference type="SUPFAM" id="SSF46689">
    <property type="entry name" value="Homeodomain-like"/>
    <property type="match status" value="1"/>
</dbReference>
<dbReference type="Pfam" id="PF20240">
    <property type="entry name" value="DUF6597"/>
    <property type="match status" value="1"/>
</dbReference>
<keyword evidence="2" id="KW-0238">DNA-binding</keyword>
<proteinExistence type="predicted"/>
<evidence type="ECO:0000313" key="5">
    <source>
        <dbReference type="EMBL" id="MFC3996708.1"/>
    </source>
</evidence>
<dbReference type="Proteomes" id="UP001595847">
    <property type="component" value="Unassembled WGS sequence"/>
</dbReference>
<dbReference type="InterPro" id="IPR046532">
    <property type="entry name" value="DUF6597"/>
</dbReference>
<evidence type="ECO:0000256" key="1">
    <source>
        <dbReference type="ARBA" id="ARBA00023015"/>
    </source>
</evidence>
<dbReference type="EMBL" id="JBHSBH010000008">
    <property type="protein sequence ID" value="MFC3996708.1"/>
    <property type="molecule type" value="Genomic_DNA"/>
</dbReference>
<dbReference type="Pfam" id="PF12833">
    <property type="entry name" value="HTH_18"/>
    <property type="match status" value="1"/>
</dbReference>
<dbReference type="InterPro" id="IPR050204">
    <property type="entry name" value="AraC_XylS_family_regulators"/>
</dbReference>
<evidence type="ECO:0000313" key="6">
    <source>
        <dbReference type="Proteomes" id="UP001595847"/>
    </source>
</evidence>
<evidence type="ECO:0000256" key="2">
    <source>
        <dbReference type="ARBA" id="ARBA00023125"/>
    </source>
</evidence>
<keyword evidence="6" id="KW-1185">Reference proteome</keyword>